<dbReference type="PANTHER" id="PTHR13405:SF11">
    <property type="entry name" value="NUCLEAR PORE COMPLEX PROTEIN NUP133"/>
    <property type="match status" value="1"/>
</dbReference>
<dbReference type="Gene3D" id="2.130.10.10">
    <property type="entry name" value="YVTN repeat-like/Quinoprotein amine dehydrogenase"/>
    <property type="match status" value="1"/>
</dbReference>
<dbReference type="OrthoDB" id="103454at2759"/>
<evidence type="ECO:0000256" key="4">
    <source>
        <dbReference type="ARBA" id="ARBA00023242"/>
    </source>
</evidence>
<dbReference type="AlphaFoldDB" id="A0A9Q0R8X5"/>
<evidence type="ECO:0000256" key="3">
    <source>
        <dbReference type="ARBA" id="ARBA00022448"/>
    </source>
</evidence>
<dbReference type="Proteomes" id="UP001149090">
    <property type="component" value="Unassembled WGS sequence"/>
</dbReference>
<keyword evidence="7" id="KW-1185">Reference proteome</keyword>
<name>A0A9Q0R8X5_ANAIG</name>
<dbReference type="InterPro" id="IPR015943">
    <property type="entry name" value="WD40/YVTN_repeat-like_dom_sf"/>
</dbReference>
<dbReference type="GO" id="GO:0006606">
    <property type="term" value="P:protein import into nucleus"/>
    <property type="evidence" value="ECO:0007669"/>
    <property type="project" value="TreeGrafter"/>
</dbReference>
<dbReference type="SUPFAM" id="SSF117289">
    <property type="entry name" value="Nucleoporin domain"/>
    <property type="match status" value="1"/>
</dbReference>
<dbReference type="GO" id="GO:0000972">
    <property type="term" value="P:transcription-dependent tethering of RNA polymerase II gene DNA at nuclear periphery"/>
    <property type="evidence" value="ECO:0007669"/>
    <property type="project" value="TreeGrafter"/>
</dbReference>
<keyword evidence="4" id="KW-0539">Nucleus</keyword>
<feature type="region of interest" description="Disordered" evidence="5">
    <location>
        <begin position="1"/>
        <end position="23"/>
    </location>
</feature>
<dbReference type="GO" id="GO:0017056">
    <property type="term" value="F:structural constituent of nuclear pore"/>
    <property type="evidence" value="ECO:0007669"/>
    <property type="project" value="InterPro"/>
</dbReference>
<gene>
    <name evidence="6" type="ORF">M0811_01839</name>
</gene>
<proteinExistence type="inferred from homology"/>
<comment type="similarity">
    <text evidence="2">Belongs to the nucleoporin Nup133 family.</text>
</comment>
<dbReference type="PANTHER" id="PTHR13405">
    <property type="entry name" value="NUCLEAR PORE COMPLEX PROTEIN NUP133"/>
    <property type="match status" value="1"/>
</dbReference>
<keyword evidence="3" id="KW-0813">Transport</keyword>
<accession>A0A9Q0R8X5</accession>
<protein>
    <submittedName>
        <fullName evidence="6">Nuclear pore complex protein nup133</fullName>
    </submittedName>
</protein>
<comment type="caution">
    <text evidence="6">The sequence shown here is derived from an EMBL/GenBank/DDBJ whole genome shotgun (WGS) entry which is preliminary data.</text>
</comment>
<evidence type="ECO:0000256" key="5">
    <source>
        <dbReference type="SAM" id="MobiDB-lite"/>
    </source>
</evidence>
<comment type="subcellular location">
    <subcellularLocation>
        <location evidence="1">Nucleus</location>
    </subcellularLocation>
</comment>
<organism evidence="6 7">
    <name type="scientific">Anaeramoeba ignava</name>
    <name type="common">Anaerobic marine amoeba</name>
    <dbReference type="NCBI Taxonomy" id="1746090"/>
    <lineage>
        <taxon>Eukaryota</taxon>
        <taxon>Metamonada</taxon>
        <taxon>Anaeramoebidae</taxon>
        <taxon>Anaeramoeba</taxon>
    </lineage>
</organism>
<evidence type="ECO:0000313" key="7">
    <source>
        <dbReference type="Proteomes" id="UP001149090"/>
    </source>
</evidence>
<dbReference type="InterPro" id="IPR037624">
    <property type="entry name" value="Nup133-like"/>
</dbReference>
<evidence type="ECO:0000256" key="1">
    <source>
        <dbReference type="ARBA" id="ARBA00004123"/>
    </source>
</evidence>
<evidence type="ECO:0000256" key="2">
    <source>
        <dbReference type="ARBA" id="ARBA00005569"/>
    </source>
</evidence>
<dbReference type="GO" id="GO:0031080">
    <property type="term" value="C:nuclear pore outer ring"/>
    <property type="evidence" value="ECO:0007669"/>
    <property type="project" value="TreeGrafter"/>
</dbReference>
<reference evidence="6" key="1">
    <citation type="submission" date="2022-10" db="EMBL/GenBank/DDBJ databases">
        <title>Novel sulphate-reducing endosymbionts in the free-living metamonad Anaeramoeba.</title>
        <authorList>
            <person name="Jerlstrom-Hultqvist J."/>
            <person name="Cepicka I."/>
            <person name="Gallot-Lavallee L."/>
            <person name="Salas-Leiva D."/>
            <person name="Curtis B.A."/>
            <person name="Zahonova K."/>
            <person name="Pipaliya S."/>
            <person name="Dacks J."/>
            <person name="Roger A.J."/>
        </authorList>
    </citation>
    <scope>NUCLEOTIDE SEQUENCE</scope>
    <source>
        <strain evidence="6">BMAN</strain>
    </source>
</reference>
<dbReference type="GO" id="GO:0016973">
    <property type="term" value="P:poly(A)+ mRNA export from nucleus"/>
    <property type="evidence" value="ECO:0007669"/>
    <property type="project" value="TreeGrafter"/>
</dbReference>
<evidence type="ECO:0000313" key="6">
    <source>
        <dbReference type="EMBL" id="KAJ5070858.1"/>
    </source>
</evidence>
<sequence>MFTLTPRKNLRNEQDSSFRKHKITQKQESNLIHNSMLLFSIPTSSRKTQKIQQHQFTNFTYQLSKIQNLTSQIINPPPQNITQNLIENLSQQYSFPCKLFSNGFAFYISNNFITIWNIFDKDSLKTFPICDEKNIQSFNQNLISIRHFVPKNQTFQNVFLTTFQGNIKYWYQPNNSNDVYYLTSSLELENDEEIRLTFPCSGYNNFFQKYNLYDLHLLITSHGNLIIILFKYKSSNSSNDYLEITTKKIHQSSQFLSGIGKILSPWNEKKNQTQINQLNIDEITRVISVSDESIIILFHSTFQIWKFHFEKELELKQEANFDLKAKIITKLKKLENIDYTIRFIDISCENIDKILLFCEIFPPDETFQESTQILVHFFINNKKLKIEQIQSIENKDETKFSSAKLFSLKNQETNFIVYPRELIVYQPNNFDQNLNQYSVLSLKEPFIGAIKSEKKIILLTLKNTIFVEMKTGEQRIEENIKSSNEIIFPKEKMESRDVSPYLRYIRDSFQAFMNGQKLQSQEILMQCVFFIVDEVPLSGPNWVETNDFGATPILLKNQLKSKNEQFDIFIQYILYNSIYSALSAKVRLEILLMREKLSIASDTYNYIQRLSSEQQQQQYQIILKAMNRHLEIQSQNKENYLFEGLTTTERCFGNVSQIQGFVHCVIEEIKDLESQGVRFSYDQKMLGIFGHLAEILVLALTSAKQYQEDNIMLYKQDGQFLNIKMNMNINMNMNIKMSKRKNKKQLTNRIKESDLIDGIEIEEAQNIVTEFESLQDIEGDIQTLWETMKNILIDLTKLKEMPQTNDHLFKQFRIISDHYLSQFPKLFNSPKMDLIRKNIIQNMINFKQYTTAFHLCEKYFEFDTLILLCHQLNKVDKIDKFAEKFEKYNFADHLFKYYIDTKQETKLLTLPSKYNLKLKNYLARNQSKNLKFKLCHLDSQETNQKENSLFNLNREIRIAELHKKLEYLIDETRRKKQDSILNLTEKKPVMDAEELIDSFLNVDHQETQLKFIFALEVFDSTILQRNESENFRLIFKIWQEIVKSGDGRDKKTIKWWSHLGRKVKSGIDDVQFNNIAFQSVFFQIASKILNYENLKKKGDLDFELENSHLILNENILNELVKKFFGKRKKMERVFRRVFELAEEKEEKK</sequence>
<dbReference type="EMBL" id="JAPDFW010000092">
    <property type="protein sequence ID" value="KAJ5070858.1"/>
    <property type="molecule type" value="Genomic_DNA"/>
</dbReference>